<dbReference type="AlphaFoldDB" id="A0A444MMB4"/>
<keyword evidence="3" id="KW-1185">Reference proteome</keyword>
<keyword evidence="2" id="KW-0238">DNA-binding</keyword>
<dbReference type="InterPro" id="IPR041657">
    <property type="entry name" value="HTH_17"/>
</dbReference>
<protein>
    <submittedName>
        <fullName evidence="2">DNA-binding protein</fullName>
    </submittedName>
</protein>
<dbReference type="Pfam" id="PF12728">
    <property type="entry name" value="HTH_17"/>
    <property type="match status" value="1"/>
</dbReference>
<feature type="domain" description="Helix-turn-helix" evidence="1">
    <location>
        <begin position="21"/>
        <end position="71"/>
    </location>
</feature>
<name>A0A444MMB4_9SPHI</name>
<gene>
    <name evidence="2" type="ORF">EPL05_16785</name>
</gene>
<sequence>METDNLLLKKIEALTIAQKAVLTLEELSIYTGYSKSTLYKKTHKREIPFSCPNGKKLFFDRVLIDRWLLKNNMPTAEQIKKAAINYVTLNPDKLEVRYEN</sequence>
<reference evidence="2 3" key="1">
    <citation type="submission" date="2019-01" db="EMBL/GenBank/DDBJ databases">
        <title>Mucilaginibacter antarcticum sp. nov., isolated from antarctic soil.</title>
        <authorList>
            <person name="Yan Y.-Q."/>
            <person name="Du Z.-J."/>
        </authorList>
    </citation>
    <scope>NUCLEOTIDE SEQUENCE [LARGE SCALE GENOMIC DNA]</scope>
    <source>
        <strain evidence="2 3">F01003</strain>
    </source>
</reference>
<dbReference type="InterPro" id="IPR010093">
    <property type="entry name" value="SinI_DNA-bd"/>
</dbReference>
<dbReference type="RefSeq" id="WP_128535124.1">
    <property type="nucleotide sequence ID" value="NZ_SBIW01000007.1"/>
</dbReference>
<accession>A0A444MMB4</accession>
<comment type="caution">
    <text evidence="2">The sequence shown here is derived from an EMBL/GenBank/DDBJ whole genome shotgun (WGS) entry which is preliminary data.</text>
</comment>
<dbReference type="EMBL" id="SBIW01000007">
    <property type="protein sequence ID" value="RWY50393.1"/>
    <property type="molecule type" value="Genomic_DNA"/>
</dbReference>
<dbReference type="Proteomes" id="UP000286701">
    <property type="component" value="Unassembled WGS sequence"/>
</dbReference>
<organism evidence="2 3">
    <name type="scientific">Mucilaginibacter gilvus</name>
    <dbReference type="NCBI Taxonomy" id="2305909"/>
    <lineage>
        <taxon>Bacteria</taxon>
        <taxon>Pseudomonadati</taxon>
        <taxon>Bacteroidota</taxon>
        <taxon>Sphingobacteriia</taxon>
        <taxon>Sphingobacteriales</taxon>
        <taxon>Sphingobacteriaceae</taxon>
        <taxon>Mucilaginibacter</taxon>
    </lineage>
</organism>
<evidence type="ECO:0000313" key="3">
    <source>
        <dbReference type="Proteomes" id="UP000286701"/>
    </source>
</evidence>
<evidence type="ECO:0000313" key="2">
    <source>
        <dbReference type="EMBL" id="RWY50393.1"/>
    </source>
</evidence>
<dbReference type="OrthoDB" id="597977at2"/>
<dbReference type="NCBIfam" id="TIGR01764">
    <property type="entry name" value="excise"/>
    <property type="match status" value="1"/>
</dbReference>
<dbReference type="GO" id="GO:0003677">
    <property type="term" value="F:DNA binding"/>
    <property type="evidence" value="ECO:0007669"/>
    <property type="project" value="UniProtKB-KW"/>
</dbReference>
<proteinExistence type="predicted"/>
<evidence type="ECO:0000259" key="1">
    <source>
        <dbReference type="Pfam" id="PF12728"/>
    </source>
</evidence>